<evidence type="ECO:0000313" key="3">
    <source>
        <dbReference type="EMBL" id="CDW85401.1"/>
    </source>
</evidence>
<feature type="region of interest" description="Disordered" evidence="2">
    <location>
        <begin position="1090"/>
        <end position="1111"/>
    </location>
</feature>
<evidence type="ECO:0000256" key="1">
    <source>
        <dbReference type="SAM" id="Coils"/>
    </source>
</evidence>
<dbReference type="InterPro" id="IPR019412">
    <property type="entry name" value="IML2/TPR_39"/>
</dbReference>
<feature type="coiled-coil region" evidence="1">
    <location>
        <begin position="726"/>
        <end position="753"/>
    </location>
</feature>
<organism evidence="3 4">
    <name type="scientific">Stylonychia lemnae</name>
    <name type="common">Ciliate</name>
    <dbReference type="NCBI Taxonomy" id="5949"/>
    <lineage>
        <taxon>Eukaryota</taxon>
        <taxon>Sar</taxon>
        <taxon>Alveolata</taxon>
        <taxon>Ciliophora</taxon>
        <taxon>Intramacronucleata</taxon>
        <taxon>Spirotrichea</taxon>
        <taxon>Stichotrichia</taxon>
        <taxon>Sporadotrichida</taxon>
        <taxon>Oxytrichidae</taxon>
        <taxon>Stylonychinae</taxon>
        <taxon>Stylonychia</taxon>
    </lineage>
</organism>
<dbReference type="EMBL" id="CCKQ01013701">
    <property type="protein sequence ID" value="CDW85401.1"/>
    <property type="molecule type" value="Genomic_DNA"/>
</dbReference>
<dbReference type="PANTHER" id="PTHR31859:SF1">
    <property type="entry name" value="TETRATRICOPEPTIDE REPEAT PROTEIN 39C"/>
    <property type="match status" value="1"/>
</dbReference>
<evidence type="ECO:0000313" key="4">
    <source>
        <dbReference type="Proteomes" id="UP000039865"/>
    </source>
</evidence>
<evidence type="ECO:0000256" key="2">
    <source>
        <dbReference type="SAM" id="MobiDB-lite"/>
    </source>
</evidence>
<name>A0A078ATX3_STYLE</name>
<feature type="coiled-coil region" evidence="1">
    <location>
        <begin position="315"/>
        <end position="342"/>
    </location>
</feature>
<dbReference type="OrthoDB" id="417345at2759"/>
<dbReference type="PANTHER" id="PTHR31859">
    <property type="entry name" value="TETRATRICOPEPTIDE REPEAT PROTEIN 39 FAMILY MEMBER"/>
    <property type="match status" value="1"/>
</dbReference>
<dbReference type="InParanoid" id="A0A078ATX3"/>
<dbReference type="Proteomes" id="UP000039865">
    <property type="component" value="Unassembled WGS sequence"/>
</dbReference>
<gene>
    <name evidence="3" type="primary">Contig5350.g5727</name>
    <name evidence="3" type="ORF">STYLEM_14476</name>
</gene>
<feature type="compositionally biased region" description="Basic and acidic residues" evidence="2">
    <location>
        <begin position="267"/>
        <end position="280"/>
    </location>
</feature>
<evidence type="ECO:0008006" key="5">
    <source>
        <dbReference type="Google" id="ProtNLM"/>
    </source>
</evidence>
<reference evidence="3 4" key="1">
    <citation type="submission" date="2014-06" db="EMBL/GenBank/DDBJ databases">
        <authorList>
            <person name="Swart Estienne"/>
        </authorList>
    </citation>
    <scope>NUCLEOTIDE SEQUENCE [LARGE SCALE GENOMIC DNA]</scope>
    <source>
        <strain evidence="3 4">130c</strain>
    </source>
</reference>
<protein>
    <recommendedName>
        <fullName evidence="5">Tetratricopeptide repeat protein</fullName>
    </recommendedName>
</protein>
<feature type="region of interest" description="Disordered" evidence="2">
    <location>
        <begin position="257"/>
        <end position="280"/>
    </location>
</feature>
<accession>A0A078ATX3</accession>
<keyword evidence="1" id="KW-0175">Coiled coil</keyword>
<keyword evidence="4" id="KW-1185">Reference proteome</keyword>
<proteinExistence type="predicted"/>
<sequence length="1334" mass="156286">MNSENIRKESKVDSNNDAYQIKSDLSRSNISSKISAANKNYLDRKRSLDIHNKSQKNQLTELNHKIFSPLMRKNRFENQDYEQIFKTRFLLIKRGKKLRRIVMRWVEFTKQGKFLYYLKSDSDQPQGCYSLYQSSFKLIEIPYTQMIFKALNNLQQQQSVSMRNSVQIDSKISEALRELSDLLGINKSAVYKSLASFTNQQDSISSYDNKILSIVSKETEFKDMIPQQKQAQPNIQDIQENIEKPFILIENEDQSLSSSSLQSHKSPNVDHQRDQNETLELKPQPLTMIVQSVKPQHSRRIDMFGMRKSNPNLNLKKSLINLKDVKKEYNKLQDEEDEFDFNEDKVQSERELNEDLEGTQIMELNTINTQSVEVSRFTRTQRELCKKINFNAEDTKQNNKLSQTLNQGDTDDLEDFKDDEDEQIIQSVIYQAPQNKNKYKGKVYFFDNDLQSQTIMMENNPLDTFTKNFCDQDSILHQQEILLKLDFNLNSNDTTVINHNLQQFEEQNEYQILEDNQNYNSYHQKENSRTSKSNISQKYKRLATGYNMDSNLNSVKHDFTQLSIDAKVRVLQQNMQNSLYDRHDILDENPYECCDPIQIRPINLELAQKITDFIGQNEGDMGNSCNNNSNQSRSHSQIGVMRRNINWKQNLEDMNSQKINMKDWNSNQALYHGIEFSWNMKLQKAKQIFKHFEKQQVKGRIDFRHTLHKIELKIFEVLITGKKSLIDVSMVKILEFEEQLQQLKSNWNKVQATATEQKVKEKFTRDENSIILFKSSDRFSNLRQSQNFQKPYLDHKGLNQELSLELLEIITAENLMFKGVLRFLSGQKFKAFMIFRECWKTYKKYEQILQTKLKISEDDIQNDKKYWYFDGDFKARLYLGLGLFYLGISALPKSLTTIIRLVGFTSGNKDKGGQYLQKCIDIKQSRSPYAALIISLFHIDQEPQLERVCSLLKVQLQAYPHSALFHWVSSIVSWKLAQLDDAVYFIERAISICPKELSSQAAFLKYEIGWFHYLKLEFQISLYRFKEVLRDCLNLDLDENENGKLEGFPIEDQLENLSLQKTNSQNRDILGESANDTQIHQDLIRKFAQNSHNDNSPKKSQLKAEIKSKKASPASRKEDFVYLPHRACLTIQLAGVYVALKRDDLVFHWLQTTIALGNQPGITRSKLDQEMGHLAFIYINHRKMTDLLTYEIIYFLHQMPKLPNTILLQIISNITDIMRKVNLSLNCADPSTYKDSTYFPDYVSGMMLTIVCYCFLGDSDIAQLFSYRLIKAIVHLPQHYNYLAVHSYYWAGRSMLAESNKREAEQMLLKAKKYKKYEFSIDNKIERVLQDIKK</sequence>